<organism evidence="2 3">
    <name type="scientific">Dreissena polymorpha</name>
    <name type="common">Zebra mussel</name>
    <name type="synonym">Mytilus polymorpha</name>
    <dbReference type="NCBI Taxonomy" id="45954"/>
    <lineage>
        <taxon>Eukaryota</taxon>
        <taxon>Metazoa</taxon>
        <taxon>Spiralia</taxon>
        <taxon>Lophotrochozoa</taxon>
        <taxon>Mollusca</taxon>
        <taxon>Bivalvia</taxon>
        <taxon>Autobranchia</taxon>
        <taxon>Heteroconchia</taxon>
        <taxon>Euheterodonta</taxon>
        <taxon>Imparidentia</taxon>
        <taxon>Neoheterodontei</taxon>
        <taxon>Myida</taxon>
        <taxon>Dreissenoidea</taxon>
        <taxon>Dreissenidae</taxon>
        <taxon>Dreissena</taxon>
    </lineage>
</organism>
<dbReference type="EMBL" id="JAIWYP010000011">
    <property type="protein sequence ID" value="KAH3733387.1"/>
    <property type="molecule type" value="Genomic_DNA"/>
</dbReference>
<name>A0A9D4HUE0_DREPO</name>
<comment type="caution">
    <text evidence="2">The sequence shown here is derived from an EMBL/GenBank/DDBJ whole genome shotgun (WGS) entry which is preliminary data.</text>
</comment>
<feature type="compositionally biased region" description="Basic and acidic residues" evidence="1">
    <location>
        <begin position="120"/>
        <end position="130"/>
    </location>
</feature>
<feature type="compositionally biased region" description="Basic and acidic residues" evidence="1">
    <location>
        <begin position="137"/>
        <end position="148"/>
    </location>
</feature>
<proteinExistence type="predicted"/>
<gene>
    <name evidence="2" type="ORF">DPMN_039813</name>
</gene>
<sequence length="148" mass="16822">MMMVNEYDLDMDNDDAFAAGSAADDDGTAKMIILELSNFGILYSSTLDWVSPSTIFKTNASKTHSSQSIEREVDSVTYLGIILDNHGGSDAYIAKEYLDIKTDWRHHQDKRKRGRPRNTWRRDLDTDAKQICKTRGSWRDSPRTETPG</sequence>
<reference evidence="2" key="1">
    <citation type="journal article" date="2019" name="bioRxiv">
        <title>The Genome of the Zebra Mussel, Dreissena polymorpha: A Resource for Invasive Species Research.</title>
        <authorList>
            <person name="McCartney M.A."/>
            <person name="Auch B."/>
            <person name="Kono T."/>
            <person name="Mallez S."/>
            <person name="Zhang Y."/>
            <person name="Obille A."/>
            <person name="Becker A."/>
            <person name="Abrahante J.E."/>
            <person name="Garbe J."/>
            <person name="Badalamenti J.P."/>
            <person name="Herman A."/>
            <person name="Mangelson H."/>
            <person name="Liachko I."/>
            <person name="Sullivan S."/>
            <person name="Sone E.D."/>
            <person name="Koren S."/>
            <person name="Silverstein K.A.T."/>
            <person name="Beckman K.B."/>
            <person name="Gohl D.M."/>
        </authorList>
    </citation>
    <scope>NUCLEOTIDE SEQUENCE</scope>
    <source>
        <strain evidence="2">Duluth1</strain>
        <tissue evidence="2">Whole animal</tissue>
    </source>
</reference>
<keyword evidence="3" id="KW-1185">Reference proteome</keyword>
<dbReference type="Proteomes" id="UP000828390">
    <property type="component" value="Unassembled WGS sequence"/>
</dbReference>
<feature type="region of interest" description="Disordered" evidence="1">
    <location>
        <begin position="105"/>
        <end position="148"/>
    </location>
</feature>
<protein>
    <submittedName>
        <fullName evidence="2">Uncharacterized protein</fullName>
    </submittedName>
</protein>
<accession>A0A9D4HUE0</accession>
<evidence type="ECO:0000313" key="3">
    <source>
        <dbReference type="Proteomes" id="UP000828390"/>
    </source>
</evidence>
<dbReference type="AlphaFoldDB" id="A0A9D4HUE0"/>
<reference evidence="2" key="2">
    <citation type="submission" date="2020-11" db="EMBL/GenBank/DDBJ databases">
        <authorList>
            <person name="McCartney M.A."/>
            <person name="Auch B."/>
            <person name="Kono T."/>
            <person name="Mallez S."/>
            <person name="Becker A."/>
            <person name="Gohl D.M."/>
            <person name="Silverstein K.A.T."/>
            <person name="Koren S."/>
            <person name="Bechman K.B."/>
            <person name="Herman A."/>
            <person name="Abrahante J.E."/>
            <person name="Garbe J."/>
        </authorList>
    </citation>
    <scope>NUCLEOTIDE SEQUENCE</scope>
    <source>
        <strain evidence="2">Duluth1</strain>
        <tissue evidence="2">Whole animal</tissue>
    </source>
</reference>
<evidence type="ECO:0000313" key="2">
    <source>
        <dbReference type="EMBL" id="KAH3733387.1"/>
    </source>
</evidence>
<evidence type="ECO:0000256" key="1">
    <source>
        <dbReference type="SAM" id="MobiDB-lite"/>
    </source>
</evidence>
<feature type="compositionally biased region" description="Basic residues" evidence="1">
    <location>
        <begin position="107"/>
        <end position="119"/>
    </location>
</feature>